<evidence type="ECO:0000256" key="1">
    <source>
        <dbReference type="ARBA" id="ARBA00009995"/>
    </source>
</evidence>
<feature type="chain" id="PRO_5040533768" description="UDP-glucuronosyltransferase" evidence="5">
    <location>
        <begin position="18"/>
        <end position="508"/>
    </location>
</feature>
<dbReference type="PANTHER" id="PTHR48043">
    <property type="entry name" value="EG:EG0003.4 PROTEIN-RELATED"/>
    <property type="match status" value="1"/>
</dbReference>
<dbReference type="Proteomes" id="UP001154114">
    <property type="component" value="Chromosome 11"/>
</dbReference>
<reference evidence="6" key="1">
    <citation type="submission" date="2021-12" db="EMBL/GenBank/DDBJ databases">
        <authorList>
            <person name="King R."/>
        </authorList>
    </citation>
    <scope>NUCLEOTIDE SEQUENCE</scope>
</reference>
<dbReference type="InterPro" id="IPR002213">
    <property type="entry name" value="UDP_glucos_trans"/>
</dbReference>
<proteinExistence type="inferred from homology"/>
<sequence length="508" mass="57410">MHFLLIVFTIFAGACESYRILALLPYTGKSHFMVFEPIVDELARRGHHVTVVSFFPSATPRENRRDVSLVGVAPLNVEVMDLKNYDDASFFARKFYNQFVLVTDLIKFNLDICERILKADVFNEFLKAQGDYDVILVEHFNTDCMQGIVHNYGVPSIGLMSCALLPWGPDRVGADMNPAKFPSMLLPLTEDMTFFELVENTFNMYFYLYWHKYLIRDEQTLLEENVGHKLPPLGDISSNASVILVNTHHTLNGVRVLPPSVVEVGGVHLHNKTVKALPEHLEQWVSQSKHGFILLSFGSLIRGSSLPPKRFDAILRIFALLPQRIIWKWETDDIKDLPENVMVLKWLPQYDLLNHPNCVAFITHAGLLSLTEAVAAGVPMVVVPVLGDQPGNAAYAKQAGIAESVPFYDLDENTLNDALLKVLTPEMRARAKAFSKVWSERPLSPMDTAIYHIEYTARHKGFHLLSRRHDYSTELCVLKYGILSVFSTIIFVIVSSCFGTNKVKVKQS</sequence>
<gene>
    <name evidence="6" type="ORF">CINC_LOCUS1349</name>
</gene>
<comment type="subcellular location">
    <subcellularLocation>
        <location evidence="5">Membrane</location>
        <topology evidence="5">Single-pass membrane protein</topology>
    </subcellularLocation>
</comment>
<keyword evidence="5" id="KW-0812">Transmembrane</keyword>
<keyword evidence="7" id="KW-1185">Reference proteome</keyword>
<evidence type="ECO:0000256" key="3">
    <source>
        <dbReference type="ARBA" id="ARBA00022679"/>
    </source>
</evidence>
<dbReference type="Pfam" id="PF00201">
    <property type="entry name" value="UDPGT"/>
    <property type="match status" value="1"/>
</dbReference>
<dbReference type="GO" id="GO:0016020">
    <property type="term" value="C:membrane"/>
    <property type="evidence" value="ECO:0007669"/>
    <property type="project" value="UniProtKB-SubCell"/>
</dbReference>
<dbReference type="SUPFAM" id="SSF53756">
    <property type="entry name" value="UDP-Glycosyltransferase/glycogen phosphorylase"/>
    <property type="match status" value="1"/>
</dbReference>
<dbReference type="EMBL" id="LR824014">
    <property type="protein sequence ID" value="CAD0199656.1"/>
    <property type="molecule type" value="Genomic_DNA"/>
</dbReference>
<evidence type="ECO:0000256" key="2">
    <source>
        <dbReference type="ARBA" id="ARBA00022676"/>
    </source>
</evidence>
<feature type="signal peptide" evidence="5">
    <location>
        <begin position="1"/>
        <end position="17"/>
    </location>
</feature>
<dbReference type="InterPro" id="IPR050271">
    <property type="entry name" value="UDP-glycosyltransferase"/>
</dbReference>
<organism evidence="6 7">
    <name type="scientific">Chrysodeixis includens</name>
    <name type="common">Soybean looper</name>
    <name type="synonym">Pseudoplusia includens</name>
    <dbReference type="NCBI Taxonomy" id="689277"/>
    <lineage>
        <taxon>Eukaryota</taxon>
        <taxon>Metazoa</taxon>
        <taxon>Ecdysozoa</taxon>
        <taxon>Arthropoda</taxon>
        <taxon>Hexapoda</taxon>
        <taxon>Insecta</taxon>
        <taxon>Pterygota</taxon>
        <taxon>Neoptera</taxon>
        <taxon>Endopterygota</taxon>
        <taxon>Lepidoptera</taxon>
        <taxon>Glossata</taxon>
        <taxon>Ditrysia</taxon>
        <taxon>Noctuoidea</taxon>
        <taxon>Noctuidae</taxon>
        <taxon>Plusiinae</taxon>
        <taxon>Chrysodeixis</taxon>
    </lineage>
</organism>
<dbReference type="AlphaFoldDB" id="A0A9N8KUN9"/>
<dbReference type="CDD" id="cd03784">
    <property type="entry name" value="GT1_Gtf-like"/>
    <property type="match status" value="1"/>
</dbReference>
<keyword evidence="3 4" id="KW-0808">Transferase</keyword>
<feature type="transmembrane region" description="Helical" evidence="5">
    <location>
        <begin position="477"/>
        <end position="498"/>
    </location>
</feature>
<name>A0A9N8KUN9_CHRIL</name>
<dbReference type="FunFam" id="3.40.50.2000:FF:000050">
    <property type="entry name" value="UDP-glucuronosyltransferase"/>
    <property type="match status" value="1"/>
</dbReference>
<dbReference type="PROSITE" id="PS00375">
    <property type="entry name" value="UDPGT"/>
    <property type="match status" value="1"/>
</dbReference>
<accession>A0A9N8KUN9</accession>
<evidence type="ECO:0000256" key="5">
    <source>
        <dbReference type="RuleBase" id="RU362059"/>
    </source>
</evidence>
<comment type="similarity">
    <text evidence="1 4">Belongs to the UDP-glycosyltransferase family.</text>
</comment>
<dbReference type="InterPro" id="IPR035595">
    <property type="entry name" value="UDP_glycos_trans_CS"/>
</dbReference>
<keyword evidence="5" id="KW-1133">Transmembrane helix</keyword>
<protein>
    <recommendedName>
        <fullName evidence="5">UDP-glucuronosyltransferase</fullName>
        <ecNumber evidence="5">2.4.1.17</ecNumber>
    </recommendedName>
</protein>
<evidence type="ECO:0000256" key="4">
    <source>
        <dbReference type="RuleBase" id="RU003718"/>
    </source>
</evidence>
<dbReference type="EC" id="2.4.1.17" evidence="5"/>
<dbReference type="PANTHER" id="PTHR48043:SF114">
    <property type="entry name" value="IP04436P-RELATED"/>
    <property type="match status" value="1"/>
</dbReference>
<keyword evidence="5" id="KW-0732">Signal</keyword>
<dbReference type="Gene3D" id="3.40.50.2000">
    <property type="entry name" value="Glycogen Phosphorylase B"/>
    <property type="match status" value="2"/>
</dbReference>
<evidence type="ECO:0000313" key="6">
    <source>
        <dbReference type="EMBL" id="CAD0199656.1"/>
    </source>
</evidence>
<keyword evidence="5" id="KW-0472">Membrane</keyword>
<dbReference type="OrthoDB" id="5835829at2759"/>
<comment type="catalytic activity">
    <reaction evidence="5">
        <text>glucuronate acceptor + UDP-alpha-D-glucuronate = acceptor beta-D-glucuronoside + UDP + H(+)</text>
        <dbReference type="Rhea" id="RHEA:21032"/>
        <dbReference type="ChEBI" id="CHEBI:15378"/>
        <dbReference type="ChEBI" id="CHEBI:58052"/>
        <dbReference type="ChEBI" id="CHEBI:58223"/>
        <dbReference type="ChEBI" id="CHEBI:132367"/>
        <dbReference type="ChEBI" id="CHEBI:132368"/>
        <dbReference type="EC" id="2.4.1.17"/>
    </reaction>
</comment>
<evidence type="ECO:0000313" key="7">
    <source>
        <dbReference type="Proteomes" id="UP001154114"/>
    </source>
</evidence>
<dbReference type="GO" id="GO:0015020">
    <property type="term" value="F:glucuronosyltransferase activity"/>
    <property type="evidence" value="ECO:0007669"/>
    <property type="project" value="UniProtKB-EC"/>
</dbReference>
<keyword evidence="2 4" id="KW-0328">Glycosyltransferase</keyword>